<dbReference type="STRING" id="1141098.A0A1Y2DQH2"/>
<feature type="region of interest" description="Disordered" evidence="1">
    <location>
        <begin position="412"/>
        <end position="484"/>
    </location>
</feature>
<feature type="region of interest" description="Disordered" evidence="1">
    <location>
        <begin position="194"/>
        <end position="255"/>
    </location>
</feature>
<dbReference type="InParanoid" id="A0A1Y2DQH2"/>
<name>A0A1Y2DQH2_9PEZI</name>
<organism evidence="2 3">
    <name type="scientific">Pseudomassariella vexata</name>
    <dbReference type="NCBI Taxonomy" id="1141098"/>
    <lineage>
        <taxon>Eukaryota</taxon>
        <taxon>Fungi</taxon>
        <taxon>Dikarya</taxon>
        <taxon>Ascomycota</taxon>
        <taxon>Pezizomycotina</taxon>
        <taxon>Sordariomycetes</taxon>
        <taxon>Xylariomycetidae</taxon>
        <taxon>Amphisphaeriales</taxon>
        <taxon>Pseudomassariaceae</taxon>
        <taxon>Pseudomassariella</taxon>
    </lineage>
</organism>
<feature type="compositionally biased region" description="Basic and acidic residues" evidence="1">
    <location>
        <begin position="412"/>
        <end position="422"/>
    </location>
</feature>
<accession>A0A1Y2DQH2</accession>
<dbReference type="RefSeq" id="XP_040713132.1">
    <property type="nucleotide sequence ID" value="XM_040860838.1"/>
</dbReference>
<gene>
    <name evidence="2" type="ORF">BCR38DRAFT_442853</name>
</gene>
<feature type="region of interest" description="Disordered" evidence="1">
    <location>
        <begin position="9"/>
        <end position="47"/>
    </location>
</feature>
<protein>
    <submittedName>
        <fullName evidence="2">Uncharacterized protein</fullName>
    </submittedName>
</protein>
<dbReference type="Proteomes" id="UP000193689">
    <property type="component" value="Unassembled WGS sequence"/>
</dbReference>
<feature type="compositionally biased region" description="Pro residues" evidence="1">
    <location>
        <begin position="14"/>
        <end position="27"/>
    </location>
</feature>
<dbReference type="GeneID" id="63777050"/>
<dbReference type="EMBL" id="MCFJ01000011">
    <property type="protein sequence ID" value="ORY60905.1"/>
    <property type="molecule type" value="Genomic_DNA"/>
</dbReference>
<dbReference type="OrthoDB" id="5407653at2759"/>
<feature type="region of interest" description="Disordered" evidence="1">
    <location>
        <begin position="599"/>
        <end position="618"/>
    </location>
</feature>
<evidence type="ECO:0000256" key="1">
    <source>
        <dbReference type="SAM" id="MobiDB-lite"/>
    </source>
</evidence>
<feature type="compositionally biased region" description="Low complexity" evidence="1">
    <location>
        <begin position="460"/>
        <end position="471"/>
    </location>
</feature>
<proteinExistence type="predicted"/>
<feature type="compositionally biased region" description="Polar residues" evidence="1">
    <location>
        <begin position="209"/>
        <end position="235"/>
    </location>
</feature>
<feature type="compositionally biased region" description="Low complexity" evidence="1">
    <location>
        <begin position="423"/>
        <end position="447"/>
    </location>
</feature>
<reference evidence="2 3" key="1">
    <citation type="submission" date="2016-07" db="EMBL/GenBank/DDBJ databases">
        <title>Pervasive Adenine N6-methylation of Active Genes in Fungi.</title>
        <authorList>
            <consortium name="DOE Joint Genome Institute"/>
            <person name="Mondo S.J."/>
            <person name="Dannebaum R.O."/>
            <person name="Kuo R.C."/>
            <person name="Labutti K."/>
            <person name="Haridas S."/>
            <person name="Kuo A."/>
            <person name="Salamov A."/>
            <person name="Ahrendt S.R."/>
            <person name="Lipzen A."/>
            <person name="Sullivan W."/>
            <person name="Andreopoulos W.B."/>
            <person name="Clum A."/>
            <person name="Lindquist E."/>
            <person name="Daum C."/>
            <person name="Ramamoorthy G.K."/>
            <person name="Gryganskyi A."/>
            <person name="Culley D."/>
            <person name="Magnuson J.K."/>
            <person name="James T.Y."/>
            <person name="O'Malley M.A."/>
            <person name="Stajich J.E."/>
            <person name="Spatafora J.W."/>
            <person name="Visel A."/>
            <person name="Grigoriev I.V."/>
        </authorList>
    </citation>
    <scope>NUCLEOTIDE SEQUENCE [LARGE SCALE GENOMIC DNA]</scope>
    <source>
        <strain evidence="2 3">CBS 129021</strain>
    </source>
</reference>
<evidence type="ECO:0000313" key="2">
    <source>
        <dbReference type="EMBL" id="ORY60905.1"/>
    </source>
</evidence>
<keyword evidence="3" id="KW-1185">Reference proteome</keyword>
<sequence>MFGGLVNLITPSTIGPPPEDIPPPTPLTLPRYNPQHSGASSGKDDSRYSPEYASLVKFLQSIQRPTELREAHFAALGVHVHTDVAVEDLLPDPSYAPSASGWDRLTVDEAPSKDATFRRPLSNGNMSPEARVFMERRHELSLDNQAAFRTVRRIRPDPGTTPVRLGNCYEFYRQLELMAAYWDDTSLSQRKDGHLNVEKPASPPRHQSLDGSLEQTTRTISASTTQSEANSSSRNAPDEKPKPQQVTYRTAPGNLMPPELRHSLITAFVKLVSYDFGCNVSPSRVEPRLHLLEPPAVQTIKGTPVSQPQRASYFPSGCVFVFRIPTTREAARTGIVEGPILAVSARNTINFNSPADHKIDFARELVAALVAAQHRAREGKEEKRFGDGEWWATAKRWGGGQGGLIGREIESDGVVGDKDARPDGGSSSGKASSDGAIAKPSSSGSSSRNPPAVRTPGLGHVSPVHPISHSSGLPMRGLAPNKKTRKNMSMYDNYRMVRLPSSNWDRKARYRAIGKRTGADYDDVFVVSSLFHHICVLRTRVPTRLLDVMAGAPEEDQARSWDKVEMWRSRWFDLFLVEERLEALRLVWGVMAWMMRKEGEGEGEKKGKDGEDLVMKGT</sequence>
<comment type="caution">
    <text evidence="2">The sequence shown here is derived from an EMBL/GenBank/DDBJ whole genome shotgun (WGS) entry which is preliminary data.</text>
</comment>
<evidence type="ECO:0000313" key="3">
    <source>
        <dbReference type="Proteomes" id="UP000193689"/>
    </source>
</evidence>
<dbReference type="AlphaFoldDB" id="A0A1Y2DQH2"/>